<reference evidence="2 3" key="1">
    <citation type="submission" date="2019-04" db="EMBL/GenBank/DDBJ databases">
        <title>An improved genome assembly and genetic linkage map for asparagus bean, Vigna unguiculata ssp. sesquipedialis.</title>
        <authorList>
            <person name="Xia Q."/>
            <person name="Zhang R."/>
            <person name="Dong Y."/>
        </authorList>
    </citation>
    <scope>NUCLEOTIDE SEQUENCE [LARGE SCALE GENOMIC DNA]</scope>
    <source>
        <tissue evidence="2">Leaf</tissue>
    </source>
</reference>
<feature type="region of interest" description="Disordered" evidence="1">
    <location>
        <begin position="15"/>
        <end position="85"/>
    </location>
</feature>
<evidence type="ECO:0000313" key="3">
    <source>
        <dbReference type="Proteomes" id="UP000501690"/>
    </source>
</evidence>
<feature type="compositionally biased region" description="Low complexity" evidence="1">
    <location>
        <begin position="57"/>
        <end position="85"/>
    </location>
</feature>
<evidence type="ECO:0000313" key="2">
    <source>
        <dbReference type="EMBL" id="QCE14753.1"/>
    </source>
</evidence>
<proteinExistence type="predicted"/>
<evidence type="ECO:0000256" key="1">
    <source>
        <dbReference type="SAM" id="MobiDB-lite"/>
    </source>
</evidence>
<name>A0A4D6NLR6_VIGUN</name>
<sequence length="85" mass="9099">MDLAGVAPVPATTECAAHTNHHRASIFSPPSSLHLARRHQPPPSRNLLRELFHNTTASQLTPPSLPQLTSPATTASSRSTIFSPL</sequence>
<dbReference type="EMBL" id="CP039355">
    <property type="protein sequence ID" value="QCE14753.1"/>
    <property type="molecule type" value="Genomic_DNA"/>
</dbReference>
<protein>
    <submittedName>
        <fullName evidence="2">Uncharacterized protein</fullName>
    </submittedName>
</protein>
<dbReference type="AlphaFoldDB" id="A0A4D6NLR6"/>
<dbReference type="Proteomes" id="UP000501690">
    <property type="component" value="Linkage Group LG11"/>
</dbReference>
<accession>A0A4D6NLR6</accession>
<keyword evidence="3" id="KW-1185">Reference proteome</keyword>
<organism evidence="2 3">
    <name type="scientific">Vigna unguiculata</name>
    <name type="common">Cowpea</name>
    <dbReference type="NCBI Taxonomy" id="3917"/>
    <lineage>
        <taxon>Eukaryota</taxon>
        <taxon>Viridiplantae</taxon>
        <taxon>Streptophyta</taxon>
        <taxon>Embryophyta</taxon>
        <taxon>Tracheophyta</taxon>
        <taxon>Spermatophyta</taxon>
        <taxon>Magnoliopsida</taxon>
        <taxon>eudicotyledons</taxon>
        <taxon>Gunneridae</taxon>
        <taxon>Pentapetalae</taxon>
        <taxon>rosids</taxon>
        <taxon>fabids</taxon>
        <taxon>Fabales</taxon>
        <taxon>Fabaceae</taxon>
        <taxon>Papilionoideae</taxon>
        <taxon>50 kb inversion clade</taxon>
        <taxon>NPAAA clade</taxon>
        <taxon>indigoferoid/millettioid clade</taxon>
        <taxon>Phaseoleae</taxon>
        <taxon>Vigna</taxon>
    </lineage>
</organism>
<gene>
    <name evidence="2" type="ORF">DEO72_LG11g1758</name>
</gene>